<evidence type="ECO:0000259" key="2">
    <source>
        <dbReference type="Pfam" id="PF01408"/>
    </source>
</evidence>
<feature type="domain" description="Gfo/Idh/MocA-like oxidoreductase N-terminal" evidence="2">
    <location>
        <begin position="18"/>
        <end position="135"/>
    </location>
</feature>
<protein>
    <submittedName>
        <fullName evidence="3">Putative dehydrogenase</fullName>
    </submittedName>
</protein>
<dbReference type="InterPro" id="IPR036291">
    <property type="entry name" value="NAD(P)-bd_dom_sf"/>
</dbReference>
<evidence type="ECO:0000313" key="4">
    <source>
        <dbReference type="Proteomes" id="UP000541810"/>
    </source>
</evidence>
<keyword evidence="1" id="KW-0560">Oxidoreductase</keyword>
<reference evidence="3 4" key="1">
    <citation type="submission" date="2020-08" db="EMBL/GenBank/DDBJ databases">
        <title>Genomic Encyclopedia of Type Strains, Phase IV (KMG-IV): sequencing the most valuable type-strain genomes for metagenomic binning, comparative biology and taxonomic classification.</title>
        <authorList>
            <person name="Goeker M."/>
        </authorList>
    </citation>
    <scope>NUCLEOTIDE SEQUENCE [LARGE SCALE GENOMIC DNA]</scope>
    <source>
        <strain evidence="3 4">DSM 103725</strain>
    </source>
</reference>
<dbReference type="GO" id="GO:0000166">
    <property type="term" value="F:nucleotide binding"/>
    <property type="evidence" value="ECO:0007669"/>
    <property type="project" value="InterPro"/>
</dbReference>
<comment type="caution">
    <text evidence="3">The sequence shown here is derived from an EMBL/GenBank/DDBJ whole genome shotgun (WGS) entry which is preliminary data.</text>
</comment>
<proteinExistence type="predicted"/>
<accession>A0A7X0LMT0</accession>
<dbReference type="InterPro" id="IPR050463">
    <property type="entry name" value="Gfo/Idh/MocA_oxidrdct_glycsds"/>
</dbReference>
<organism evidence="3 4">
    <name type="scientific">Algisphaera agarilytica</name>
    <dbReference type="NCBI Taxonomy" id="1385975"/>
    <lineage>
        <taxon>Bacteria</taxon>
        <taxon>Pseudomonadati</taxon>
        <taxon>Planctomycetota</taxon>
        <taxon>Phycisphaerae</taxon>
        <taxon>Phycisphaerales</taxon>
        <taxon>Phycisphaeraceae</taxon>
        <taxon>Algisphaera</taxon>
    </lineage>
</organism>
<keyword evidence="4" id="KW-1185">Reference proteome</keyword>
<dbReference type="AlphaFoldDB" id="A0A7X0LMT0"/>
<evidence type="ECO:0000256" key="1">
    <source>
        <dbReference type="ARBA" id="ARBA00023002"/>
    </source>
</evidence>
<sequence length="445" mass="50517">MPAPFSIGQPGPSANSKLNIAMIGAGNIAAMAYGPCSSENIVALADVDEGMFLQHAEKYPQLHDAKKYTDFRVMLDEMDGEIDAVCINTPDHTHFVATIAAMERGMHVITQKPLTYNIWEAQTLQKAKQKYGVVTNMAAQGHTFDGIRQMREWYEADVFGQITEVHSWRGGPQWKEDDGSANGYWMKPSTFPPSAETVPEGFDWDLWKGPVVTDLPYSRFYHPKGWRGHFAFANGLVGDWLVHVADAPIWILDLFDPVAVELEDVEGGNEWIVPDGNRVRWDFERRGDKKPCTFYWHNGNSKRFRPEKPEAWTWDEETPWHGTFYYGEKQLGYTDHRSNKPRLASLEASRAFKEAGYPEEVYPRVKGGPFNEWIRAIKGEGPEPGANFEYAAPFTVTALLGALAMRFGGRIEWDAKEGRITNRPELNAYVKPEVRSGWEYGQDLW</sequence>
<gene>
    <name evidence="3" type="ORF">HNQ40_003149</name>
</gene>
<dbReference type="SUPFAM" id="SSF55347">
    <property type="entry name" value="Glyceraldehyde-3-phosphate dehydrogenase-like, C-terminal domain"/>
    <property type="match status" value="1"/>
</dbReference>
<name>A0A7X0LMT0_9BACT</name>
<dbReference type="Proteomes" id="UP000541810">
    <property type="component" value="Unassembled WGS sequence"/>
</dbReference>
<dbReference type="PANTHER" id="PTHR43818">
    <property type="entry name" value="BCDNA.GH03377"/>
    <property type="match status" value="1"/>
</dbReference>
<dbReference type="EMBL" id="JACHGY010000001">
    <property type="protein sequence ID" value="MBB6431343.1"/>
    <property type="molecule type" value="Genomic_DNA"/>
</dbReference>
<dbReference type="Pfam" id="PF01408">
    <property type="entry name" value="GFO_IDH_MocA"/>
    <property type="match status" value="1"/>
</dbReference>
<dbReference type="PANTHER" id="PTHR43818:SF11">
    <property type="entry name" value="BCDNA.GH03377"/>
    <property type="match status" value="1"/>
</dbReference>
<evidence type="ECO:0000313" key="3">
    <source>
        <dbReference type="EMBL" id="MBB6431343.1"/>
    </source>
</evidence>
<dbReference type="GO" id="GO:0016491">
    <property type="term" value="F:oxidoreductase activity"/>
    <property type="evidence" value="ECO:0007669"/>
    <property type="project" value="UniProtKB-KW"/>
</dbReference>
<dbReference type="Gene3D" id="3.40.50.720">
    <property type="entry name" value="NAD(P)-binding Rossmann-like Domain"/>
    <property type="match status" value="1"/>
</dbReference>
<dbReference type="SUPFAM" id="SSF51735">
    <property type="entry name" value="NAD(P)-binding Rossmann-fold domains"/>
    <property type="match status" value="1"/>
</dbReference>
<dbReference type="InterPro" id="IPR000683">
    <property type="entry name" value="Gfo/Idh/MocA-like_OxRdtase_N"/>
</dbReference>